<organism evidence="14 16">
    <name type="scientific">Finegoldia magna</name>
    <name type="common">Peptostreptococcus magnus</name>
    <dbReference type="NCBI Taxonomy" id="1260"/>
    <lineage>
        <taxon>Bacteria</taxon>
        <taxon>Bacillati</taxon>
        <taxon>Bacillota</taxon>
        <taxon>Tissierellia</taxon>
        <taxon>Tissierellales</taxon>
        <taxon>Peptoniphilaceae</taxon>
        <taxon>Finegoldia</taxon>
    </lineage>
</organism>
<feature type="binding site" evidence="12">
    <location>
        <position position="264"/>
    </location>
    <ligand>
        <name>[4Fe-4S] cluster</name>
        <dbReference type="ChEBI" id="CHEBI:49883"/>
        <label>2</label>
        <note>4Fe-4S-substrate</note>
    </ligand>
</feature>
<feature type="binding site" evidence="12">
    <location>
        <position position="67"/>
    </location>
    <ligand>
        <name>S-adenosyl-L-methionine</name>
        <dbReference type="ChEBI" id="CHEBI:59789"/>
    </ligand>
</feature>
<feature type="binding site" evidence="12">
    <location>
        <position position="93"/>
    </location>
    <ligand>
        <name>GTP</name>
        <dbReference type="ChEBI" id="CHEBI:37565"/>
    </ligand>
</feature>
<comment type="caution">
    <text evidence="14">The sequence shown here is derived from an EMBL/GenBank/DDBJ whole genome shotgun (WGS) entry which is preliminary data.</text>
</comment>
<dbReference type="InterPro" id="IPR013483">
    <property type="entry name" value="MoaA"/>
</dbReference>
<feature type="binding site" evidence="12">
    <location>
        <position position="20"/>
    </location>
    <ligand>
        <name>[4Fe-4S] cluster</name>
        <dbReference type="ChEBI" id="CHEBI:49883"/>
        <label>1</label>
        <note>4Fe-4S-S-AdoMet</note>
    </ligand>
</feature>
<dbReference type="RefSeq" id="WP_094206297.1">
    <property type="nucleotide sequence ID" value="NZ_NDYC01000040.1"/>
</dbReference>
<evidence type="ECO:0000256" key="5">
    <source>
        <dbReference type="ARBA" id="ARBA00022741"/>
    </source>
</evidence>
<dbReference type="SFLD" id="SFLDG01067">
    <property type="entry name" value="SPASM/twitch_domain_containing"/>
    <property type="match status" value="1"/>
</dbReference>
<dbReference type="InterPro" id="IPR013785">
    <property type="entry name" value="Aldolase_TIM"/>
</dbReference>
<keyword evidence="2 12" id="KW-0004">4Fe-4S</keyword>
<reference evidence="16 17" key="2">
    <citation type="submission" date="2017-04" db="EMBL/GenBank/DDBJ databases">
        <title>Finegoldia magna isolated from orthopedic joint implant-associated infections.</title>
        <authorList>
            <person name="Bjorklund S."/>
            <person name="Bruggemann H."/>
            <person name="Jensen A."/>
            <person name="Hellmark B."/>
            <person name="Soderquist B."/>
        </authorList>
    </citation>
    <scope>NUCLEOTIDE SEQUENCE [LARGE SCALE GENOMIC DNA]</scope>
    <source>
        <strain evidence="17">12T273</strain>
        <strain evidence="16">CCUG 54800</strain>
    </source>
</reference>
<comment type="cofactor">
    <cofactor evidence="12">
        <name>[4Fe-4S] cluster</name>
        <dbReference type="ChEBI" id="CHEBI:49883"/>
    </cofactor>
    <text evidence="12">Binds 2 [4Fe-4S] clusters. Binds 1 [4Fe-4S] cluster coordinated with 3 cysteines and an exchangeable S-adenosyl-L-methionine and 1 [4Fe-4S] cluster coordinated with 3 cysteines and the GTP-derived substrate.</text>
</comment>
<gene>
    <name evidence="12" type="primary">moaA</name>
    <name evidence="14" type="ORF">B9N49_08250</name>
    <name evidence="15" type="ORF">B9N55_01595</name>
</gene>
<feature type="binding site" evidence="12">
    <location>
        <position position="27"/>
    </location>
    <ligand>
        <name>[4Fe-4S] cluster</name>
        <dbReference type="ChEBI" id="CHEBI:49883"/>
        <label>1</label>
        <note>4Fe-4S-S-AdoMet</note>
    </ligand>
</feature>
<comment type="pathway">
    <text evidence="12">Cofactor biosynthesis; molybdopterin biosynthesis.</text>
</comment>
<feature type="binding site" evidence="12">
    <location>
        <position position="24"/>
    </location>
    <ligand>
        <name>[4Fe-4S] cluster</name>
        <dbReference type="ChEBI" id="CHEBI:49883"/>
        <label>1</label>
        <note>4Fe-4S-S-AdoMet</note>
    </ligand>
</feature>
<comment type="catalytic activity">
    <reaction evidence="11 12">
        <text>GTP + AH2 + S-adenosyl-L-methionine = (8S)-3',8-cyclo-7,8-dihydroguanosine 5'-triphosphate + 5'-deoxyadenosine + L-methionine + A + H(+)</text>
        <dbReference type="Rhea" id="RHEA:49576"/>
        <dbReference type="ChEBI" id="CHEBI:13193"/>
        <dbReference type="ChEBI" id="CHEBI:15378"/>
        <dbReference type="ChEBI" id="CHEBI:17319"/>
        <dbReference type="ChEBI" id="CHEBI:17499"/>
        <dbReference type="ChEBI" id="CHEBI:37565"/>
        <dbReference type="ChEBI" id="CHEBI:57844"/>
        <dbReference type="ChEBI" id="CHEBI:59789"/>
        <dbReference type="ChEBI" id="CHEBI:131766"/>
        <dbReference type="EC" id="4.1.99.22"/>
    </reaction>
</comment>
<feature type="binding site" evidence="12">
    <location>
        <position position="187"/>
    </location>
    <ligand>
        <name>S-adenosyl-L-methionine</name>
        <dbReference type="ChEBI" id="CHEBI:59789"/>
    </ligand>
</feature>
<evidence type="ECO:0000313" key="15">
    <source>
        <dbReference type="EMBL" id="OXZ34256.1"/>
    </source>
</evidence>
<dbReference type="InterPro" id="IPR058240">
    <property type="entry name" value="rSAM_sf"/>
</dbReference>
<dbReference type="EMBL" id="NDYE01000004">
    <property type="protein sequence ID" value="OXZ34256.1"/>
    <property type="molecule type" value="Genomic_DNA"/>
</dbReference>
<dbReference type="InterPro" id="IPR007197">
    <property type="entry name" value="rSAM"/>
</dbReference>
<dbReference type="GO" id="GO:0051539">
    <property type="term" value="F:4 iron, 4 sulfur cluster binding"/>
    <property type="evidence" value="ECO:0007669"/>
    <property type="project" value="UniProtKB-UniRule"/>
</dbReference>
<dbReference type="EC" id="4.1.99.22" evidence="1 12"/>
<protein>
    <recommendedName>
        <fullName evidence="1 12">GTP 3',8-cyclase</fullName>
        <ecNumber evidence="1 12">4.1.99.22</ecNumber>
    </recommendedName>
    <alternativeName>
        <fullName evidence="12">Molybdenum cofactor biosynthesis protein A</fullName>
    </alternativeName>
</protein>
<dbReference type="NCBIfam" id="TIGR02666">
    <property type="entry name" value="moaA"/>
    <property type="match status" value="1"/>
</dbReference>
<dbReference type="InterPro" id="IPR000385">
    <property type="entry name" value="MoaA_NifB_PqqE_Fe-S-bd_CS"/>
</dbReference>
<dbReference type="Pfam" id="PF06463">
    <property type="entry name" value="Mob_synth_C"/>
    <property type="match status" value="1"/>
</dbReference>
<comment type="function">
    <text evidence="12">Catalyzes the cyclization of GTP to (8S)-3',8-cyclo-7,8-dihydroguanosine 5'-triphosphate.</text>
</comment>
<dbReference type="SFLD" id="SFLDG01383">
    <property type="entry name" value="cyclic_pyranopterin_phosphate"/>
    <property type="match status" value="1"/>
</dbReference>
<comment type="similarity">
    <text evidence="12">Belongs to the radical SAM superfamily. MoaA family.</text>
</comment>
<dbReference type="Pfam" id="PF04055">
    <property type="entry name" value="Radical_SAM"/>
    <property type="match status" value="1"/>
</dbReference>
<feature type="binding site" evidence="12">
    <location>
        <position position="63"/>
    </location>
    <ligand>
        <name>GTP</name>
        <dbReference type="ChEBI" id="CHEBI:37565"/>
    </ligand>
</feature>
<dbReference type="CDD" id="cd21117">
    <property type="entry name" value="Twitch_MoaA"/>
    <property type="match status" value="1"/>
</dbReference>
<name>A0A233V2P5_FINMA</name>
<keyword evidence="10 12" id="KW-0456">Lyase</keyword>
<sequence>MKDALGRKIDYLRISVTDKCNLRCKYCMPEEGITHLNHDEILTIDETLKIVEVFKDLGIKKVRLTGGEPLVRNGILDLVKGIKDMGIEEICMTTNAIKLYDMADDLKESGVDRFNISLDTLDADKFRDITRGGDLKKVLKSIDKLKQMDMKPIKINTVVMRHFNYDEIEDFVKFAEDGVIVRFIELMPIGEAIGKSDDYVSNEEIIKKIGNLQKIDNDSQKSKVAEYYTNPNGAIVGFINPISHKFCSECNRVRLDCKGNLLMCLHSNKSINLKDCIRNDEDIRQIITQQIYNKPERHYLEEGNFNKRDMNTIGG</sequence>
<dbReference type="UniPathway" id="UPA00344"/>
<evidence type="ECO:0000313" key="14">
    <source>
        <dbReference type="EMBL" id="OXZ26676.1"/>
    </source>
</evidence>
<feature type="binding site" evidence="12">
    <location>
        <position position="154"/>
    </location>
    <ligand>
        <name>GTP</name>
        <dbReference type="ChEBI" id="CHEBI:37565"/>
    </ligand>
</feature>
<dbReference type="PANTHER" id="PTHR22960:SF0">
    <property type="entry name" value="MOLYBDENUM COFACTOR BIOSYNTHESIS PROTEIN 1"/>
    <property type="match status" value="1"/>
</dbReference>
<dbReference type="GO" id="GO:0061799">
    <property type="term" value="F:cyclic pyranopterin monophosphate synthase activity"/>
    <property type="evidence" value="ECO:0007669"/>
    <property type="project" value="TreeGrafter"/>
</dbReference>
<dbReference type="HAMAP" id="MF_01225_B">
    <property type="entry name" value="MoaA_B"/>
    <property type="match status" value="1"/>
</dbReference>
<feature type="binding site" evidence="12">
    <location>
        <begin position="252"/>
        <end position="254"/>
    </location>
    <ligand>
        <name>GTP</name>
        <dbReference type="ChEBI" id="CHEBI:37565"/>
    </ligand>
</feature>
<evidence type="ECO:0000256" key="7">
    <source>
        <dbReference type="ARBA" id="ARBA00023014"/>
    </source>
</evidence>
<feature type="binding site" evidence="12">
    <location>
        <position position="26"/>
    </location>
    <ligand>
        <name>S-adenosyl-L-methionine</name>
        <dbReference type="ChEBI" id="CHEBI:59789"/>
    </ligand>
</feature>
<evidence type="ECO:0000256" key="6">
    <source>
        <dbReference type="ARBA" id="ARBA00023004"/>
    </source>
</evidence>
<dbReference type="GO" id="GO:0046872">
    <property type="term" value="F:metal ion binding"/>
    <property type="evidence" value="ECO:0007669"/>
    <property type="project" value="UniProtKB-KW"/>
</dbReference>
<evidence type="ECO:0000256" key="8">
    <source>
        <dbReference type="ARBA" id="ARBA00023134"/>
    </source>
</evidence>
<dbReference type="NCBIfam" id="NF001199">
    <property type="entry name" value="PRK00164.2-1"/>
    <property type="match status" value="1"/>
</dbReference>
<dbReference type="GO" id="GO:0005525">
    <property type="term" value="F:GTP binding"/>
    <property type="evidence" value="ECO:0007669"/>
    <property type="project" value="UniProtKB-UniRule"/>
</dbReference>
<dbReference type="AlphaFoldDB" id="A0A233V2P5"/>
<keyword evidence="6 12" id="KW-0408">Iron</keyword>
<feature type="binding site" evidence="12">
    <location>
        <position position="247"/>
    </location>
    <ligand>
        <name>[4Fe-4S] cluster</name>
        <dbReference type="ChEBI" id="CHEBI:49883"/>
        <label>2</label>
        <note>4Fe-4S-substrate</note>
    </ligand>
</feature>
<evidence type="ECO:0000256" key="1">
    <source>
        <dbReference type="ARBA" id="ARBA00012167"/>
    </source>
</evidence>
<dbReference type="GO" id="GO:0006777">
    <property type="term" value="P:Mo-molybdopterin cofactor biosynthetic process"/>
    <property type="evidence" value="ECO:0007669"/>
    <property type="project" value="UniProtKB-UniRule"/>
</dbReference>
<dbReference type="GO" id="GO:0061798">
    <property type="term" value="F:GTP 3',8'-cyclase activity"/>
    <property type="evidence" value="ECO:0007669"/>
    <property type="project" value="UniProtKB-UniRule"/>
</dbReference>
<dbReference type="InterPro" id="IPR006638">
    <property type="entry name" value="Elp3/MiaA/NifB-like_rSAM"/>
</dbReference>
<evidence type="ECO:0000256" key="11">
    <source>
        <dbReference type="ARBA" id="ARBA00048697"/>
    </source>
</evidence>
<keyword evidence="4 12" id="KW-0479">Metal-binding</keyword>
<evidence type="ECO:0000313" key="16">
    <source>
        <dbReference type="Proteomes" id="UP000215413"/>
    </source>
</evidence>
<keyword evidence="5 12" id="KW-0547">Nucleotide-binding</keyword>
<keyword evidence="9 12" id="KW-0501">Molybdenum cofactor biosynthesis</keyword>
<keyword evidence="7 12" id="KW-0411">Iron-sulfur</keyword>
<dbReference type="SMART" id="SM00729">
    <property type="entry name" value="Elp3"/>
    <property type="match status" value="1"/>
</dbReference>
<evidence type="ECO:0000259" key="13">
    <source>
        <dbReference type="PROSITE" id="PS51918"/>
    </source>
</evidence>
<dbReference type="GO" id="GO:1904047">
    <property type="term" value="F:S-adenosyl-L-methionine binding"/>
    <property type="evidence" value="ECO:0007669"/>
    <property type="project" value="UniProtKB-UniRule"/>
</dbReference>
<accession>A0A233V2P5</accession>
<evidence type="ECO:0000256" key="10">
    <source>
        <dbReference type="ARBA" id="ARBA00023239"/>
    </source>
</evidence>
<dbReference type="SFLD" id="SFLDS00029">
    <property type="entry name" value="Radical_SAM"/>
    <property type="match status" value="1"/>
</dbReference>
<dbReference type="InterPro" id="IPR040064">
    <property type="entry name" value="MoaA-like"/>
</dbReference>
<evidence type="ECO:0000256" key="3">
    <source>
        <dbReference type="ARBA" id="ARBA00022691"/>
    </source>
</evidence>
<evidence type="ECO:0000313" key="17">
    <source>
        <dbReference type="Proteomes" id="UP000215546"/>
    </source>
</evidence>
<dbReference type="PROSITE" id="PS01305">
    <property type="entry name" value="MOAA_NIFB_PQQE"/>
    <property type="match status" value="1"/>
</dbReference>
<dbReference type="SFLD" id="SFLDG01386">
    <property type="entry name" value="main_SPASM_domain-containing"/>
    <property type="match status" value="1"/>
</dbReference>
<dbReference type="Proteomes" id="UP000215413">
    <property type="component" value="Unassembled WGS sequence"/>
</dbReference>
<keyword evidence="3 12" id="KW-0949">S-adenosyl-L-methionine</keyword>
<dbReference type="CDD" id="cd01335">
    <property type="entry name" value="Radical_SAM"/>
    <property type="match status" value="1"/>
</dbReference>
<dbReference type="InterPro" id="IPR010505">
    <property type="entry name" value="MoaA_twitch"/>
</dbReference>
<dbReference type="PANTHER" id="PTHR22960">
    <property type="entry name" value="MOLYBDOPTERIN COFACTOR SYNTHESIS PROTEIN A"/>
    <property type="match status" value="1"/>
</dbReference>
<evidence type="ECO:0000256" key="4">
    <source>
        <dbReference type="ARBA" id="ARBA00022723"/>
    </source>
</evidence>
<dbReference type="EMBL" id="NDYC01000040">
    <property type="protein sequence ID" value="OXZ26676.1"/>
    <property type="molecule type" value="Genomic_DNA"/>
</dbReference>
<evidence type="ECO:0000256" key="12">
    <source>
        <dbReference type="HAMAP-Rule" id="MF_01225"/>
    </source>
</evidence>
<feature type="binding site" evidence="12">
    <location>
        <position position="250"/>
    </location>
    <ligand>
        <name>[4Fe-4S] cluster</name>
        <dbReference type="ChEBI" id="CHEBI:49883"/>
        <label>2</label>
        <note>4Fe-4S-substrate</note>
    </ligand>
</feature>
<dbReference type="Gene3D" id="3.20.20.70">
    <property type="entry name" value="Aldolase class I"/>
    <property type="match status" value="1"/>
</dbReference>
<proteinExistence type="inferred from homology"/>
<feature type="binding site" evidence="12">
    <location>
        <position position="13"/>
    </location>
    <ligand>
        <name>GTP</name>
        <dbReference type="ChEBI" id="CHEBI:37565"/>
    </ligand>
</feature>
<dbReference type="SUPFAM" id="SSF102114">
    <property type="entry name" value="Radical SAM enzymes"/>
    <property type="match status" value="1"/>
</dbReference>
<keyword evidence="8 12" id="KW-0342">GTP-binding</keyword>
<feature type="binding site" evidence="12">
    <location>
        <position position="117"/>
    </location>
    <ligand>
        <name>S-adenosyl-L-methionine</name>
        <dbReference type="ChEBI" id="CHEBI:59789"/>
    </ligand>
</feature>
<dbReference type="InterPro" id="IPR050105">
    <property type="entry name" value="MoCo_biosynth_MoaA/MoaC"/>
</dbReference>
<comment type="subunit">
    <text evidence="12">Monomer and homodimer.</text>
</comment>
<dbReference type="PROSITE" id="PS51918">
    <property type="entry name" value="RADICAL_SAM"/>
    <property type="match status" value="1"/>
</dbReference>
<evidence type="ECO:0000256" key="2">
    <source>
        <dbReference type="ARBA" id="ARBA00022485"/>
    </source>
</evidence>
<feature type="domain" description="Radical SAM core" evidence="13">
    <location>
        <begin position="4"/>
        <end position="218"/>
    </location>
</feature>
<dbReference type="Proteomes" id="UP000215546">
    <property type="component" value="Unassembled WGS sequence"/>
</dbReference>
<reference evidence="14" key="1">
    <citation type="journal article" date="2017" name="J. Clin. Microbiol.">
        <title>Finegoldia magna Isolated from Orthopedic Joint Implant-Associated Infections.</title>
        <authorList>
            <person name="Soderquist B."/>
            <person name="Bjorklund S."/>
            <person name="Hellmark B."/>
            <person name="Jensen A."/>
            <person name="Bruggemann H."/>
        </authorList>
    </citation>
    <scope>NUCLEOTIDE SEQUENCE</scope>
    <source>
        <strain evidence="15">12T273</strain>
        <strain evidence="14">CCUG 54800</strain>
    </source>
</reference>
<evidence type="ECO:0000256" key="9">
    <source>
        <dbReference type="ARBA" id="ARBA00023150"/>
    </source>
</evidence>